<dbReference type="InterPro" id="IPR005467">
    <property type="entry name" value="His_kinase_dom"/>
</dbReference>
<comment type="caution">
    <text evidence="11">The sequence shown here is derived from an EMBL/GenBank/DDBJ whole genome shotgun (WGS) entry which is preliminary data.</text>
</comment>
<keyword evidence="12" id="KW-1185">Reference proteome</keyword>
<comment type="subcellular location">
    <subcellularLocation>
        <location evidence="2">Membrane</location>
    </subcellularLocation>
</comment>
<reference evidence="11 12" key="1">
    <citation type="submission" date="2019-04" db="EMBL/GenBank/DDBJ databases">
        <title>Azoarcus rhizosphaerae sp. nov. isolated from rhizosphere of Ficus religiosa.</title>
        <authorList>
            <person name="Lin S.-Y."/>
            <person name="Hameed A."/>
            <person name="Hsu Y.-H."/>
            <person name="Young C.-C."/>
        </authorList>
    </citation>
    <scope>NUCLEOTIDE SEQUENCE [LARGE SCALE GENOMIC DNA]</scope>
    <source>
        <strain evidence="11 12">CC-YHH848</strain>
    </source>
</reference>
<dbReference type="InterPro" id="IPR036097">
    <property type="entry name" value="HisK_dim/P_sf"/>
</dbReference>
<keyword evidence="7 11" id="KW-0418">Kinase</keyword>
<dbReference type="Gene3D" id="3.30.565.10">
    <property type="entry name" value="Histidine kinase-like ATPase, C-terminal domain"/>
    <property type="match status" value="1"/>
</dbReference>
<keyword evidence="6" id="KW-0812">Transmembrane</keyword>
<dbReference type="PANTHER" id="PTHR45436:SF5">
    <property type="entry name" value="SENSOR HISTIDINE KINASE TRCS"/>
    <property type="match status" value="1"/>
</dbReference>
<evidence type="ECO:0000256" key="7">
    <source>
        <dbReference type="ARBA" id="ARBA00022777"/>
    </source>
</evidence>
<keyword evidence="4" id="KW-0597">Phosphoprotein</keyword>
<sequence>MNARSQPLMAHPVPSALRPAAPSLVPSGSEALLGLLGNPEPDWRAAAELTLRDVTLCFPLLAARPLAGGEACDLGALLEQRLRQAGTGLLRAWMLHLAQADPPRAAAPAAELAQTALLAAECARHIAQENRYPRPDEAYLAGMWLALGQAVGGASGQSANAAAAALATQCGLPSPIVDALLIEQALEEYVAAAHPLARILWSAVRLAREPDSASDPRFAAMAHLAPEVLASLRTDIAFLAGGRAAPPATAGAPWPRGPLPPQLQAAALGGLLQGAFAGLDAEAVHARLALGCRLLAGVEQPLILSPADDRPLALLSPGAPRLAEWVDELALRSDDESSMIALALRSTTPTTVVLGESLDTRSAADWQIGRWLGAGVIACVPLALAHTRTVAVFGCPLEHLPLDAAASTLGILIARAADRLLDEQARVRAQTEQAEQFQARYRQHARTLVHEANNPLTVIRSYVGLLEQRHADDTSLRDKLALIDEELARVGDLLGRFSALPGQDAPEEPHCAVGSLLDELRALCAEPLFESHGIRFELRKPAVLPRVAMPASALRQVLLNLLRNASEALSPGTRFALAVPGQLVVDGRPCLEIRLIDNGPGLSAERMADLFASGSTTKGGEHQGIGLSIVRDILLRWNATVVCRSQAGSGTGFQLFVPVQIPPDRLNAFKNLV</sequence>
<accession>A0A4S4ANR6</accession>
<keyword evidence="8" id="KW-1133">Transmembrane helix</keyword>
<dbReference type="InterPro" id="IPR036890">
    <property type="entry name" value="HATPase_C_sf"/>
</dbReference>
<dbReference type="GO" id="GO:0000155">
    <property type="term" value="F:phosphorelay sensor kinase activity"/>
    <property type="evidence" value="ECO:0007669"/>
    <property type="project" value="InterPro"/>
</dbReference>
<dbReference type="PRINTS" id="PR00344">
    <property type="entry name" value="BCTRLSENSOR"/>
</dbReference>
<dbReference type="SMART" id="SM00387">
    <property type="entry name" value="HATPase_c"/>
    <property type="match status" value="1"/>
</dbReference>
<dbReference type="Pfam" id="PF00512">
    <property type="entry name" value="HisKA"/>
    <property type="match status" value="1"/>
</dbReference>
<evidence type="ECO:0000313" key="11">
    <source>
        <dbReference type="EMBL" id="THF61297.1"/>
    </source>
</evidence>
<name>A0A4S4ANR6_9RHOO</name>
<keyword evidence="5" id="KW-0808">Transferase</keyword>
<dbReference type="Gene3D" id="1.10.3210.10">
    <property type="entry name" value="Hypothetical protein af1432"/>
    <property type="match status" value="1"/>
</dbReference>
<dbReference type="EMBL" id="SSOD01000007">
    <property type="protein sequence ID" value="THF61297.1"/>
    <property type="molecule type" value="Genomic_DNA"/>
</dbReference>
<organism evidence="11 12">
    <name type="scientific">Pseudothauera rhizosphaerae</name>
    <dbReference type="NCBI Taxonomy" id="2565932"/>
    <lineage>
        <taxon>Bacteria</taxon>
        <taxon>Pseudomonadati</taxon>
        <taxon>Pseudomonadota</taxon>
        <taxon>Betaproteobacteria</taxon>
        <taxon>Rhodocyclales</taxon>
        <taxon>Zoogloeaceae</taxon>
        <taxon>Pseudothauera</taxon>
    </lineage>
</organism>
<evidence type="ECO:0000256" key="5">
    <source>
        <dbReference type="ARBA" id="ARBA00022679"/>
    </source>
</evidence>
<evidence type="ECO:0000256" key="8">
    <source>
        <dbReference type="ARBA" id="ARBA00022989"/>
    </source>
</evidence>
<dbReference type="GO" id="GO:0005886">
    <property type="term" value="C:plasma membrane"/>
    <property type="evidence" value="ECO:0007669"/>
    <property type="project" value="TreeGrafter"/>
</dbReference>
<dbReference type="CDD" id="cd00082">
    <property type="entry name" value="HisKA"/>
    <property type="match status" value="1"/>
</dbReference>
<gene>
    <name evidence="11" type="ORF">E6O51_10775</name>
</gene>
<keyword evidence="9" id="KW-0472">Membrane</keyword>
<dbReference type="Proteomes" id="UP000307956">
    <property type="component" value="Unassembled WGS sequence"/>
</dbReference>
<dbReference type="InterPro" id="IPR050428">
    <property type="entry name" value="TCS_sensor_his_kinase"/>
</dbReference>
<dbReference type="EC" id="2.7.13.3" evidence="3"/>
<evidence type="ECO:0000256" key="4">
    <source>
        <dbReference type="ARBA" id="ARBA00022553"/>
    </source>
</evidence>
<dbReference type="OrthoDB" id="9797768at2"/>
<dbReference type="InterPro" id="IPR003594">
    <property type="entry name" value="HATPase_dom"/>
</dbReference>
<proteinExistence type="predicted"/>
<dbReference type="AlphaFoldDB" id="A0A4S4ANR6"/>
<evidence type="ECO:0000256" key="6">
    <source>
        <dbReference type="ARBA" id="ARBA00022692"/>
    </source>
</evidence>
<dbReference type="InterPro" id="IPR003661">
    <property type="entry name" value="HisK_dim/P_dom"/>
</dbReference>
<evidence type="ECO:0000259" key="10">
    <source>
        <dbReference type="PROSITE" id="PS50109"/>
    </source>
</evidence>
<dbReference type="PANTHER" id="PTHR45436">
    <property type="entry name" value="SENSOR HISTIDINE KINASE YKOH"/>
    <property type="match status" value="1"/>
</dbReference>
<evidence type="ECO:0000256" key="1">
    <source>
        <dbReference type="ARBA" id="ARBA00000085"/>
    </source>
</evidence>
<dbReference type="SUPFAM" id="SSF55874">
    <property type="entry name" value="ATPase domain of HSP90 chaperone/DNA topoisomerase II/histidine kinase"/>
    <property type="match status" value="1"/>
</dbReference>
<dbReference type="SUPFAM" id="SSF109604">
    <property type="entry name" value="HD-domain/PDEase-like"/>
    <property type="match status" value="1"/>
</dbReference>
<comment type="catalytic activity">
    <reaction evidence="1">
        <text>ATP + protein L-histidine = ADP + protein N-phospho-L-histidine.</text>
        <dbReference type="EC" id="2.7.13.3"/>
    </reaction>
</comment>
<feature type="domain" description="Histidine kinase" evidence="10">
    <location>
        <begin position="447"/>
        <end position="661"/>
    </location>
</feature>
<dbReference type="PROSITE" id="PS50109">
    <property type="entry name" value="HIS_KIN"/>
    <property type="match status" value="1"/>
</dbReference>
<dbReference type="Gene3D" id="1.10.287.130">
    <property type="match status" value="1"/>
</dbReference>
<evidence type="ECO:0000256" key="3">
    <source>
        <dbReference type="ARBA" id="ARBA00012438"/>
    </source>
</evidence>
<dbReference type="InterPro" id="IPR004358">
    <property type="entry name" value="Sig_transdc_His_kin-like_C"/>
</dbReference>
<dbReference type="Pfam" id="PF02518">
    <property type="entry name" value="HATPase_c"/>
    <property type="match status" value="1"/>
</dbReference>
<protein>
    <recommendedName>
        <fullName evidence="3">histidine kinase</fullName>
        <ecNumber evidence="3">2.7.13.3</ecNumber>
    </recommendedName>
</protein>
<dbReference type="SUPFAM" id="SSF47384">
    <property type="entry name" value="Homodimeric domain of signal transducing histidine kinase"/>
    <property type="match status" value="1"/>
</dbReference>
<evidence type="ECO:0000256" key="2">
    <source>
        <dbReference type="ARBA" id="ARBA00004370"/>
    </source>
</evidence>
<evidence type="ECO:0000313" key="12">
    <source>
        <dbReference type="Proteomes" id="UP000307956"/>
    </source>
</evidence>
<evidence type="ECO:0000256" key="9">
    <source>
        <dbReference type="ARBA" id="ARBA00023136"/>
    </source>
</evidence>
<dbReference type="SMART" id="SM00388">
    <property type="entry name" value="HisKA"/>
    <property type="match status" value="1"/>
</dbReference>